<evidence type="ECO:0000256" key="3">
    <source>
        <dbReference type="ARBA" id="ARBA00013068"/>
    </source>
</evidence>
<dbReference type="EMBL" id="JAHQIW010000941">
    <property type="protein sequence ID" value="KAJ1350748.1"/>
    <property type="molecule type" value="Genomic_DNA"/>
</dbReference>
<dbReference type="PANTHER" id="PTHR11627">
    <property type="entry name" value="FRUCTOSE-BISPHOSPHATE ALDOLASE"/>
    <property type="match status" value="1"/>
</dbReference>
<comment type="pathway">
    <text evidence="1">Carbohydrate degradation; glycolysis; D-glyceraldehyde 3-phosphate and glycerone phosphate from D-glucose: step 4/4.</text>
</comment>
<keyword evidence="7" id="KW-1185">Reference proteome</keyword>
<accession>A0AAD5M6D0</accession>
<evidence type="ECO:0000313" key="6">
    <source>
        <dbReference type="EMBL" id="KAJ1350748.1"/>
    </source>
</evidence>
<keyword evidence="5" id="KW-0456">Lyase</keyword>
<keyword evidence="4" id="KW-0324">Glycolysis</keyword>
<dbReference type="InterPro" id="IPR013785">
    <property type="entry name" value="Aldolase_TIM"/>
</dbReference>
<comment type="similarity">
    <text evidence="2">Belongs to the class I fructose-bisphosphate aldolase family.</text>
</comment>
<dbReference type="GO" id="GO:0006096">
    <property type="term" value="P:glycolytic process"/>
    <property type="evidence" value="ECO:0007669"/>
    <property type="project" value="UniProtKB-KW"/>
</dbReference>
<comment type="caution">
    <text evidence="6">The sequence shown here is derived from an EMBL/GenBank/DDBJ whole genome shotgun (WGS) entry which is preliminary data.</text>
</comment>
<dbReference type="AlphaFoldDB" id="A0AAD5M6D0"/>
<evidence type="ECO:0000256" key="4">
    <source>
        <dbReference type="ARBA" id="ARBA00023152"/>
    </source>
</evidence>
<dbReference type="SUPFAM" id="SSF51569">
    <property type="entry name" value="Aldolase"/>
    <property type="match status" value="1"/>
</dbReference>
<dbReference type="EC" id="4.1.2.13" evidence="3"/>
<dbReference type="Proteomes" id="UP001196413">
    <property type="component" value="Unassembled WGS sequence"/>
</dbReference>
<protein>
    <recommendedName>
        <fullName evidence="3">fructose-bisphosphate aldolase</fullName>
        <ecNumber evidence="3">4.1.2.13</ecNumber>
    </recommendedName>
</protein>
<sequence length="73" mass="8025">MPKLSDTQAMAVVGGSYKDSLSQALRDELRAIAEKIVADGKGILAADESTATIAKRLSFINLENNENNRRKYR</sequence>
<reference evidence="6" key="1">
    <citation type="submission" date="2021-06" db="EMBL/GenBank/DDBJ databases">
        <title>Parelaphostrongylus tenuis whole genome reference sequence.</title>
        <authorList>
            <person name="Garwood T.J."/>
            <person name="Larsen P.A."/>
            <person name="Fountain-Jones N.M."/>
            <person name="Garbe J.R."/>
            <person name="Macchietto M.G."/>
            <person name="Kania S.A."/>
            <person name="Gerhold R.W."/>
            <person name="Richards J.E."/>
            <person name="Wolf T.M."/>
        </authorList>
    </citation>
    <scope>NUCLEOTIDE SEQUENCE</scope>
    <source>
        <strain evidence="6">MNPRO001-30</strain>
        <tissue evidence="6">Meninges</tissue>
    </source>
</reference>
<evidence type="ECO:0000256" key="2">
    <source>
        <dbReference type="ARBA" id="ARBA00010387"/>
    </source>
</evidence>
<proteinExistence type="inferred from homology"/>
<gene>
    <name evidence="6" type="primary">ALDO2_1</name>
    <name evidence="6" type="ORF">KIN20_006624</name>
</gene>
<dbReference type="InterPro" id="IPR000741">
    <property type="entry name" value="FBA_I"/>
</dbReference>
<organism evidence="6 7">
    <name type="scientific">Parelaphostrongylus tenuis</name>
    <name type="common">Meningeal worm</name>
    <dbReference type="NCBI Taxonomy" id="148309"/>
    <lineage>
        <taxon>Eukaryota</taxon>
        <taxon>Metazoa</taxon>
        <taxon>Ecdysozoa</taxon>
        <taxon>Nematoda</taxon>
        <taxon>Chromadorea</taxon>
        <taxon>Rhabditida</taxon>
        <taxon>Rhabditina</taxon>
        <taxon>Rhabditomorpha</taxon>
        <taxon>Strongyloidea</taxon>
        <taxon>Metastrongylidae</taxon>
        <taxon>Parelaphostrongylus</taxon>
    </lineage>
</organism>
<dbReference type="Gene3D" id="3.20.20.70">
    <property type="entry name" value="Aldolase class I"/>
    <property type="match status" value="1"/>
</dbReference>
<evidence type="ECO:0000256" key="1">
    <source>
        <dbReference type="ARBA" id="ARBA00004714"/>
    </source>
</evidence>
<dbReference type="GO" id="GO:0004332">
    <property type="term" value="F:fructose-bisphosphate aldolase activity"/>
    <property type="evidence" value="ECO:0007669"/>
    <property type="project" value="UniProtKB-EC"/>
</dbReference>
<evidence type="ECO:0000313" key="7">
    <source>
        <dbReference type="Proteomes" id="UP001196413"/>
    </source>
</evidence>
<dbReference type="Pfam" id="PF00274">
    <property type="entry name" value="Glycolytic"/>
    <property type="match status" value="1"/>
</dbReference>
<evidence type="ECO:0000256" key="5">
    <source>
        <dbReference type="ARBA" id="ARBA00023239"/>
    </source>
</evidence>
<name>A0AAD5M6D0_PARTN</name>